<reference evidence="1" key="1">
    <citation type="submission" date="2023-07" db="EMBL/GenBank/DDBJ databases">
        <authorList>
            <person name="Kim M.K."/>
        </authorList>
    </citation>
    <scope>NUCLEOTIDE SEQUENCE</scope>
    <source>
        <strain evidence="1">ASUV-10-1</strain>
    </source>
</reference>
<protein>
    <submittedName>
        <fullName evidence="1">Uncharacterized protein</fullName>
    </submittedName>
</protein>
<gene>
    <name evidence="1" type="ORF">Q5H93_21550</name>
</gene>
<comment type="caution">
    <text evidence="1">The sequence shown here is derived from an EMBL/GenBank/DDBJ whole genome shotgun (WGS) entry which is preliminary data.</text>
</comment>
<accession>A0ABT9BHR4</accession>
<name>A0ABT9BHR4_9BACT</name>
<evidence type="ECO:0000313" key="1">
    <source>
        <dbReference type="EMBL" id="MDO7877345.1"/>
    </source>
</evidence>
<evidence type="ECO:0000313" key="2">
    <source>
        <dbReference type="Proteomes" id="UP001176429"/>
    </source>
</evidence>
<sequence length="135" mass="15489">MNLPDPRALEDAGWQLDYATEQLAPLVELLELRCAEPPTNPAHRARWEQNAALLRALKIYTGSVSVLHELEAQQVGEMRKEMTEAQLRYTMMGVERDYLKQEVQQLNQRYYDVLDTLIALQDRLPPLPVPHALPA</sequence>
<dbReference type="RefSeq" id="WP_305008773.1">
    <property type="nucleotide sequence ID" value="NZ_JAUQSY010000019.1"/>
</dbReference>
<keyword evidence="2" id="KW-1185">Reference proteome</keyword>
<organism evidence="1 2">
    <name type="scientific">Hymenobacter aranciens</name>
    <dbReference type="NCBI Taxonomy" id="3063996"/>
    <lineage>
        <taxon>Bacteria</taxon>
        <taxon>Pseudomonadati</taxon>
        <taxon>Bacteroidota</taxon>
        <taxon>Cytophagia</taxon>
        <taxon>Cytophagales</taxon>
        <taxon>Hymenobacteraceae</taxon>
        <taxon>Hymenobacter</taxon>
    </lineage>
</organism>
<dbReference type="Proteomes" id="UP001176429">
    <property type="component" value="Unassembled WGS sequence"/>
</dbReference>
<proteinExistence type="predicted"/>
<dbReference type="EMBL" id="JAUQSY010000019">
    <property type="protein sequence ID" value="MDO7877345.1"/>
    <property type="molecule type" value="Genomic_DNA"/>
</dbReference>